<dbReference type="GO" id="GO:0009408">
    <property type="term" value="P:response to heat"/>
    <property type="evidence" value="ECO:0007669"/>
    <property type="project" value="InterPro"/>
</dbReference>
<keyword evidence="5 10" id="KW-0862">Zinc</keyword>
<feature type="zinc finger region" description="CR-type" evidence="10">
    <location>
        <begin position="223"/>
        <end position="303"/>
    </location>
</feature>
<dbReference type="SUPFAM" id="SSF57938">
    <property type="entry name" value="DnaJ/Hsp40 cysteine-rich domain"/>
    <property type="match status" value="1"/>
</dbReference>
<dbReference type="AlphaFoldDB" id="A0A5D3B0X6"/>
<keyword evidence="15" id="KW-1185">Reference proteome</keyword>
<feature type="domain" description="J" evidence="12">
    <location>
        <begin position="77"/>
        <end position="141"/>
    </location>
</feature>
<evidence type="ECO:0000256" key="2">
    <source>
        <dbReference type="ARBA" id="ARBA00022723"/>
    </source>
</evidence>
<keyword evidence="2 10" id="KW-0479">Metal-binding</keyword>
<dbReference type="InterPro" id="IPR001623">
    <property type="entry name" value="DnaJ_domain"/>
</dbReference>
<evidence type="ECO:0000256" key="5">
    <source>
        <dbReference type="ARBA" id="ARBA00022833"/>
    </source>
</evidence>
<dbReference type="GO" id="GO:0051082">
    <property type="term" value="F:unfolded protein binding"/>
    <property type="evidence" value="ECO:0007669"/>
    <property type="project" value="InterPro"/>
</dbReference>
<feature type="compositionally biased region" description="Polar residues" evidence="11">
    <location>
        <begin position="459"/>
        <end position="469"/>
    </location>
</feature>
<dbReference type="FunFam" id="2.10.230.10:FF:000001">
    <property type="entry name" value="DnaJ subfamily A member 2"/>
    <property type="match status" value="1"/>
</dbReference>
<dbReference type="GO" id="GO:0005524">
    <property type="term" value="F:ATP binding"/>
    <property type="evidence" value="ECO:0007669"/>
    <property type="project" value="InterPro"/>
</dbReference>
<evidence type="ECO:0000313" key="14">
    <source>
        <dbReference type="EMBL" id="TYJ56374.1"/>
    </source>
</evidence>
<comment type="caution">
    <text evidence="14">The sequence shown here is derived from an EMBL/GenBank/DDBJ whole genome shotgun (WGS) entry which is preliminary data.</text>
</comment>
<comment type="subcellular location">
    <subcellularLocation>
        <location evidence="1">Mitochondrion</location>
    </subcellularLocation>
</comment>
<dbReference type="Proteomes" id="UP000322245">
    <property type="component" value="Unassembled WGS sequence"/>
</dbReference>
<dbReference type="FunFam" id="1.10.287.110:FF:000053">
    <property type="entry name" value="Putative Mitochondrial DnaJ chaperone"/>
    <property type="match status" value="1"/>
</dbReference>
<dbReference type="GO" id="GO:0008270">
    <property type="term" value="F:zinc ion binding"/>
    <property type="evidence" value="ECO:0007669"/>
    <property type="project" value="UniProtKB-KW"/>
</dbReference>
<dbReference type="InterPro" id="IPR036410">
    <property type="entry name" value="HSP_DnaJ_Cys-rich_dom_sf"/>
</dbReference>
<dbReference type="Pfam" id="PF00226">
    <property type="entry name" value="DnaJ"/>
    <property type="match status" value="1"/>
</dbReference>
<evidence type="ECO:0000259" key="12">
    <source>
        <dbReference type="PROSITE" id="PS50076"/>
    </source>
</evidence>
<dbReference type="Gene3D" id="2.10.230.10">
    <property type="entry name" value="Heat shock protein DnaJ, cysteine-rich domain"/>
    <property type="match status" value="1"/>
</dbReference>
<dbReference type="PROSITE" id="PS50076">
    <property type="entry name" value="DNAJ_2"/>
    <property type="match status" value="1"/>
</dbReference>
<evidence type="ECO:0000259" key="13">
    <source>
        <dbReference type="PROSITE" id="PS51188"/>
    </source>
</evidence>
<evidence type="ECO:0000256" key="1">
    <source>
        <dbReference type="ARBA" id="ARBA00004173"/>
    </source>
</evidence>
<dbReference type="Pfam" id="PF00684">
    <property type="entry name" value="DnaJ_CXXCXGXG"/>
    <property type="match status" value="1"/>
</dbReference>
<keyword evidence="4 10" id="KW-0863">Zinc-finger</keyword>
<dbReference type="Gene3D" id="1.10.287.110">
    <property type="entry name" value="DnaJ domain"/>
    <property type="match status" value="1"/>
</dbReference>
<dbReference type="EMBL" id="NIDF01000025">
    <property type="protein sequence ID" value="TYJ56374.1"/>
    <property type="molecule type" value="Genomic_DNA"/>
</dbReference>
<dbReference type="GO" id="GO:0005739">
    <property type="term" value="C:mitochondrion"/>
    <property type="evidence" value="ECO:0007669"/>
    <property type="project" value="UniProtKB-SubCell"/>
</dbReference>
<sequence>MPPRIPTRAFTALPISQPVASSSAIPPPRCTSPRSSPAHHFSTLHAAARPLSGNATEKRASSRSFHSTAVHSASAKDPYDVLGVKKEASSTDIKKAYYSLAKKWHPDSSKEPNAKDRFHEIQSAYDVLSDDKKRKAYDTYGSASQQEGFDPNFPGGAGGFGGFQGFGGGFGGGGNASDLFESLFGGQFGGGRGGFGSGARQRPVRGDDLEAGVNLEFLEACKGTTRKVTITPVVDCKPCTGSGLKPGEKKTQCSTCRGTGQQTFQVQGMIMASTCQACGGAGSSIPPSAKCGGCDGVGKVKDRKVVDVEIPAGVEDGMMIRIPGAGDMPLAASGPPGDLLVRVLVRPSTKFRRQGTNVHHDAKVPLHTALLGGVIRIPTLEGEVDVKVKGGTQNGEEAVLKGRGVQSVYSRGKSERGDLIVQWKIQIPRTLTPFQRKILQAYADDLEGRTPQIHFGPSPSESASTPNGETSSRNTSRPPPSWSTHPDAPRRTVYEKPHSPSHPSSPSSSSQQESSRPYEPVDHDDSGLAGKVASAVGGVIGWVERLLGKRYKSFPKARGSPTSTFKPSSSQTSSGSSPSPAAVPASTSSQTSQPREPLSQAEKARRDAQGLCRTVGGRPVDSAGGGLELVLAGVALEGGDPLTVYT</sequence>
<dbReference type="PANTHER" id="PTHR44145">
    <property type="entry name" value="DNAJ HOMOLOG SUBFAMILY A MEMBER 3, MITOCHONDRIAL"/>
    <property type="match status" value="1"/>
</dbReference>
<dbReference type="InterPro" id="IPR036869">
    <property type="entry name" value="J_dom_sf"/>
</dbReference>
<evidence type="ECO:0000256" key="6">
    <source>
        <dbReference type="ARBA" id="ARBA00022946"/>
    </source>
</evidence>
<proteinExistence type="inferred from homology"/>
<dbReference type="SUPFAM" id="SSF46565">
    <property type="entry name" value="Chaperone J-domain"/>
    <property type="match status" value="1"/>
</dbReference>
<dbReference type="SUPFAM" id="SSF49493">
    <property type="entry name" value="HSP40/DnaJ peptide-binding domain"/>
    <property type="match status" value="2"/>
</dbReference>
<dbReference type="CDD" id="cd10719">
    <property type="entry name" value="DnaJ_zf"/>
    <property type="match status" value="1"/>
</dbReference>
<dbReference type="FunFam" id="2.60.260.20:FF:000005">
    <property type="entry name" value="Chaperone protein dnaJ 1, mitochondrial"/>
    <property type="match status" value="1"/>
</dbReference>
<evidence type="ECO:0000256" key="10">
    <source>
        <dbReference type="PROSITE-ProRule" id="PRU00546"/>
    </source>
</evidence>
<dbReference type="CDD" id="cd10747">
    <property type="entry name" value="DnaJ_C"/>
    <property type="match status" value="1"/>
</dbReference>
<organism evidence="14 15">
    <name type="scientific">Cryptococcus floricola</name>
    <dbReference type="NCBI Taxonomy" id="2591691"/>
    <lineage>
        <taxon>Eukaryota</taxon>
        <taxon>Fungi</taxon>
        <taxon>Dikarya</taxon>
        <taxon>Basidiomycota</taxon>
        <taxon>Agaricomycotina</taxon>
        <taxon>Tremellomycetes</taxon>
        <taxon>Tremellales</taxon>
        <taxon>Cryptococcaceae</taxon>
        <taxon>Cryptococcus</taxon>
    </lineage>
</organism>
<dbReference type="PROSITE" id="PS51188">
    <property type="entry name" value="ZF_CR"/>
    <property type="match status" value="1"/>
</dbReference>
<accession>A0A5D3B0X6</accession>
<evidence type="ECO:0000256" key="4">
    <source>
        <dbReference type="ARBA" id="ARBA00022771"/>
    </source>
</evidence>
<dbReference type="InterPro" id="IPR051938">
    <property type="entry name" value="Apopto_cytoskel_mod"/>
</dbReference>
<evidence type="ECO:0000256" key="9">
    <source>
        <dbReference type="ARBA" id="ARBA00072890"/>
    </source>
</evidence>
<dbReference type="InterPro" id="IPR001305">
    <property type="entry name" value="HSP_DnaJ_Cys-rich_dom"/>
</dbReference>
<feature type="region of interest" description="Disordered" evidence="11">
    <location>
        <begin position="449"/>
        <end position="529"/>
    </location>
</feature>
<dbReference type="GO" id="GO:0006457">
    <property type="term" value="P:protein folding"/>
    <property type="evidence" value="ECO:0007669"/>
    <property type="project" value="InterPro"/>
</dbReference>
<dbReference type="InterPro" id="IPR018253">
    <property type="entry name" value="DnaJ_domain_CS"/>
</dbReference>
<keyword evidence="7" id="KW-0496">Mitochondrion</keyword>
<dbReference type="SMART" id="SM00271">
    <property type="entry name" value="DnaJ"/>
    <property type="match status" value="1"/>
</dbReference>
<feature type="region of interest" description="Disordered" evidence="11">
    <location>
        <begin position="18"/>
        <end position="70"/>
    </location>
</feature>
<dbReference type="GO" id="GO:0031072">
    <property type="term" value="F:heat shock protein binding"/>
    <property type="evidence" value="ECO:0007669"/>
    <property type="project" value="InterPro"/>
</dbReference>
<evidence type="ECO:0000256" key="11">
    <source>
        <dbReference type="SAM" id="MobiDB-lite"/>
    </source>
</evidence>
<dbReference type="InterPro" id="IPR012724">
    <property type="entry name" value="DnaJ"/>
</dbReference>
<feature type="compositionally biased region" description="Low complexity" evidence="11">
    <location>
        <begin position="501"/>
        <end position="518"/>
    </location>
</feature>
<feature type="compositionally biased region" description="Low complexity" evidence="11">
    <location>
        <begin position="560"/>
        <end position="594"/>
    </location>
</feature>
<dbReference type="HAMAP" id="MF_01152">
    <property type="entry name" value="DnaJ"/>
    <property type="match status" value="1"/>
</dbReference>
<evidence type="ECO:0000256" key="3">
    <source>
        <dbReference type="ARBA" id="ARBA00022737"/>
    </source>
</evidence>
<dbReference type="Gene3D" id="2.60.260.20">
    <property type="entry name" value="Urease metallochaperone UreE, N-terminal domain"/>
    <property type="match status" value="2"/>
</dbReference>
<keyword evidence="8" id="KW-0143">Chaperone</keyword>
<feature type="domain" description="CR-type" evidence="13">
    <location>
        <begin position="223"/>
        <end position="303"/>
    </location>
</feature>
<gene>
    <name evidence="14" type="ORF">B9479_002922</name>
</gene>
<dbReference type="PRINTS" id="PR00625">
    <property type="entry name" value="JDOMAIN"/>
</dbReference>
<feature type="compositionally biased region" description="Basic and acidic residues" evidence="11">
    <location>
        <begin position="487"/>
        <end position="498"/>
    </location>
</feature>
<reference evidence="14 15" key="1">
    <citation type="submission" date="2017-05" db="EMBL/GenBank/DDBJ databases">
        <title>The Genome Sequence of Tsuchiyaea wingfieldii DSM 27421.</title>
        <authorList>
            <person name="Cuomo C."/>
            <person name="Passer A."/>
            <person name="Billmyre B."/>
            <person name="Heitman J."/>
        </authorList>
    </citation>
    <scope>NUCLEOTIDE SEQUENCE [LARGE SCALE GENOMIC DNA]</scope>
    <source>
        <strain evidence="14 15">DSM 27421</strain>
    </source>
</reference>
<dbReference type="InterPro" id="IPR002939">
    <property type="entry name" value="DnaJ_C"/>
</dbReference>
<protein>
    <recommendedName>
        <fullName evidence="9">DnaJ homolog 1, mitochondrial</fullName>
    </recommendedName>
</protein>
<dbReference type="PROSITE" id="PS00636">
    <property type="entry name" value="DNAJ_1"/>
    <property type="match status" value="1"/>
</dbReference>
<evidence type="ECO:0000313" key="15">
    <source>
        <dbReference type="Proteomes" id="UP000322245"/>
    </source>
</evidence>
<dbReference type="CDD" id="cd06257">
    <property type="entry name" value="DnaJ"/>
    <property type="match status" value="1"/>
</dbReference>
<name>A0A5D3B0X6_9TREE</name>
<dbReference type="InterPro" id="IPR008971">
    <property type="entry name" value="HSP40/DnaJ_pept-bd"/>
</dbReference>
<dbReference type="Pfam" id="PF01556">
    <property type="entry name" value="DnaJ_C"/>
    <property type="match status" value="1"/>
</dbReference>
<evidence type="ECO:0000256" key="7">
    <source>
        <dbReference type="ARBA" id="ARBA00023128"/>
    </source>
</evidence>
<feature type="region of interest" description="Disordered" evidence="11">
    <location>
        <begin position="554"/>
        <end position="624"/>
    </location>
</feature>
<keyword evidence="3" id="KW-0677">Repeat</keyword>
<keyword evidence="6" id="KW-0809">Transit peptide</keyword>
<dbReference type="PANTHER" id="PTHR44145:SF3">
    <property type="entry name" value="DNAJ HOMOLOG SUBFAMILY A MEMBER 3, MITOCHONDRIAL"/>
    <property type="match status" value="1"/>
</dbReference>
<evidence type="ECO:0000256" key="8">
    <source>
        <dbReference type="ARBA" id="ARBA00023186"/>
    </source>
</evidence>